<dbReference type="PANTHER" id="PTHR13220">
    <property type="entry name" value="TIMELESS INTERACTING-RELATED"/>
    <property type="match status" value="1"/>
</dbReference>
<dbReference type="GO" id="GO:0031298">
    <property type="term" value="C:replication fork protection complex"/>
    <property type="evidence" value="ECO:0007669"/>
    <property type="project" value="TreeGrafter"/>
</dbReference>
<proteinExistence type="inferred from homology"/>
<keyword evidence="4 6" id="KW-0539">Nucleus</keyword>
<comment type="subcellular location">
    <subcellularLocation>
        <location evidence="1 6">Nucleus</location>
    </subcellularLocation>
</comment>
<dbReference type="GO" id="GO:0031297">
    <property type="term" value="P:replication fork processing"/>
    <property type="evidence" value="ECO:0007669"/>
    <property type="project" value="UniProtKB-UniRule"/>
</dbReference>
<evidence type="ECO:0000256" key="2">
    <source>
        <dbReference type="ARBA" id="ARBA00006075"/>
    </source>
</evidence>
<dbReference type="AlphaFoldDB" id="A0A811JQY8"/>
<reference evidence="9" key="1">
    <citation type="submission" date="2020-09" db="EMBL/GenBank/DDBJ databases">
        <authorList>
            <person name="Kikuchi T."/>
        </authorList>
    </citation>
    <scope>NUCLEOTIDE SEQUENCE</scope>
    <source>
        <strain evidence="9">SH1</strain>
    </source>
</reference>
<feature type="domain" description="Chromosome segregation in meiosis protein 3" evidence="8">
    <location>
        <begin position="69"/>
        <end position="149"/>
    </location>
</feature>
<keyword evidence="3 6" id="KW-0227">DNA damage</keyword>
<evidence type="ECO:0000256" key="4">
    <source>
        <dbReference type="ARBA" id="ARBA00023242"/>
    </source>
</evidence>
<dbReference type="OrthoDB" id="437078at2759"/>
<protein>
    <recommendedName>
        <fullName evidence="6">TIMELESS-interacting protein</fullName>
    </recommendedName>
</protein>
<comment type="caution">
    <text evidence="9">The sequence shown here is derived from an EMBL/GenBank/DDBJ whole genome shotgun (WGS) entry which is preliminary data.</text>
</comment>
<evidence type="ECO:0000256" key="5">
    <source>
        <dbReference type="ARBA" id="ARBA00023306"/>
    </source>
</evidence>
<dbReference type="Proteomes" id="UP000614601">
    <property type="component" value="Unassembled WGS sequence"/>
</dbReference>
<dbReference type="GO" id="GO:0006974">
    <property type="term" value="P:DNA damage response"/>
    <property type="evidence" value="ECO:0007669"/>
    <property type="project" value="UniProtKB-KW"/>
</dbReference>
<keyword evidence="5 6" id="KW-0131">Cell cycle</keyword>
<gene>
    <name evidence="9" type="ORF">BOKJ2_LOCUS289</name>
</gene>
<dbReference type="PANTHER" id="PTHR13220:SF11">
    <property type="entry name" value="TIMELESS-INTERACTING PROTEIN"/>
    <property type="match status" value="1"/>
</dbReference>
<dbReference type="Proteomes" id="UP000783686">
    <property type="component" value="Unassembled WGS sequence"/>
</dbReference>
<evidence type="ECO:0000256" key="3">
    <source>
        <dbReference type="ARBA" id="ARBA00022763"/>
    </source>
</evidence>
<feature type="region of interest" description="Disordered" evidence="7">
    <location>
        <begin position="161"/>
        <end position="190"/>
    </location>
</feature>
<evidence type="ECO:0000259" key="8">
    <source>
        <dbReference type="Pfam" id="PF07962"/>
    </source>
</evidence>
<evidence type="ECO:0000256" key="1">
    <source>
        <dbReference type="ARBA" id="ARBA00004123"/>
    </source>
</evidence>
<dbReference type="InterPro" id="IPR012923">
    <property type="entry name" value="Csm3"/>
</dbReference>
<comment type="similarity">
    <text evidence="2 6">Belongs to the CSM3 family.</text>
</comment>
<evidence type="ECO:0000313" key="10">
    <source>
        <dbReference type="Proteomes" id="UP000614601"/>
    </source>
</evidence>
<dbReference type="EMBL" id="CAJFDH010000001">
    <property type="protein sequence ID" value="CAD5205605.1"/>
    <property type="molecule type" value="Genomic_DNA"/>
</dbReference>
<accession>A0A811JQY8</accession>
<dbReference type="Pfam" id="PF07962">
    <property type="entry name" value="Swi3"/>
    <property type="match status" value="1"/>
</dbReference>
<dbReference type="GO" id="GO:0043111">
    <property type="term" value="P:replication fork arrest"/>
    <property type="evidence" value="ECO:0007669"/>
    <property type="project" value="TreeGrafter"/>
</dbReference>
<name>A0A811JQY8_9BILA</name>
<sequence length="190" mass="21869">MDYDDDLGGYDEDDFMDVEEAIEVPEKKRKTDVTNLLDELAEGDEEGELKKGRVEPKVKKAGGTRLNFKEKDLTGPKGIRDLIKRFEGYKPPTGGKNPYADLEDVMLKMENWAHDLFPKMSFSDFLLKAEQLGRKRAVHTHMLKIRNGMEFGPEQDELIAPEFVEDNEENAEKKEKSKKKGKEYVPIHFC</sequence>
<dbReference type="InterPro" id="IPR040038">
    <property type="entry name" value="TIPIN/Csm3/Swi3"/>
</dbReference>
<keyword evidence="10" id="KW-1185">Reference proteome</keyword>
<organism evidence="9 10">
    <name type="scientific">Bursaphelenchus okinawaensis</name>
    <dbReference type="NCBI Taxonomy" id="465554"/>
    <lineage>
        <taxon>Eukaryota</taxon>
        <taxon>Metazoa</taxon>
        <taxon>Ecdysozoa</taxon>
        <taxon>Nematoda</taxon>
        <taxon>Chromadorea</taxon>
        <taxon>Rhabditida</taxon>
        <taxon>Tylenchina</taxon>
        <taxon>Tylenchomorpha</taxon>
        <taxon>Aphelenchoidea</taxon>
        <taxon>Aphelenchoididae</taxon>
        <taxon>Bursaphelenchus</taxon>
    </lineage>
</organism>
<dbReference type="GO" id="GO:0003677">
    <property type="term" value="F:DNA binding"/>
    <property type="evidence" value="ECO:0007669"/>
    <property type="project" value="TreeGrafter"/>
</dbReference>
<dbReference type="EMBL" id="CAJFCW020000001">
    <property type="protein sequence ID" value="CAG9078307.1"/>
    <property type="molecule type" value="Genomic_DNA"/>
</dbReference>
<dbReference type="GO" id="GO:0000076">
    <property type="term" value="P:DNA replication checkpoint signaling"/>
    <property type="evidence" value="ECO:0007669"/>
    <property type="project" value="UniProtKB-UniRule"/>
</dbReference>
<evidence type="ECO:0000313" key="9">
    <source>
        <dbReference type="EMBL" id="CAD5205605.1"/>
    </source>
</evidence>
<evidence type="ECO:0000256" key="6">
    <source>
        <dbReference type="RuleBase" id="RU366049"/>
    </source>
</evidence>
<evidence type="ECO:0000256" key="7">
    <source>
        <dbReference type="SAM" id="MobiDB-lite"/>
    </source>
</evidence>
<comment type="function">
    <text evidence="6">Plays an important role in the control of DNA replication and the maintenance of replication fork stability.</text>
</comment>